<sequence>MSICVQSVSENFTIFEDFLGLYAIDATDSKSLFYAICNVLLRYGLDKKMMWGKSYDGAASMPGHLSVVAKLFQDDFNEATFIHCYAHRLNLYFNMLVNKASRIFKLNDPNRAKAEGLLDKLLSFQLYFWLRLAYDEFVSQHMQSAEVDAQTFASSIILLKTRISYLRSETRFKLFFESCVNEGVRKFGCSLPHAFLPCRRLTPSRFDDNTLNIYKWDTMEYYRTWYYEVLDVIESQLNQWFPENSMESVIALEWLLLITANGDTDIKALDNIKVFYKNDIVFEKLKAELSLFKSIKETYNITYKMNIKQVTSITAIIDMLNDCKGVSIMFSEISKLLKVYLVIPLITCTVERLLSCLRIMKSYSRSNSTQKRLNHLLLLQFYKLSTAEIDVKAIAIDFINGKSKDQSFLL</sequence>
<keyword evidence="1" id="KW-1185">Reference proteome</keyword>
<evidence type="ECO:0000313" key="2">
    <source>
        <dbReference type="RefSeq" id="XP_065664630.1"/>
    </source>
</evidence>
<protein>
    <submittedName>
        <fullName evidence="2">Uncharacterized protein LOC136086269</fullName>
    </submittedName>
</protein>
<dbReference type="SUPFAM" id="SSF53098">
    <property type="entry name" value="Ribonuclease H-like"/>
    <property type="match status" value="1"/>
</dbReference>
<gene>
    <name evidence="2" type="primary">LOC136086269</name>
</gene>
<dbReference type="GeneID" id="136086269"/>
<dbReference type="Proteomes" id="UP001652625">
    <property type="component" value="Chromosome 10"/>
</dbReference>
<dbReference type="RefSeq" id="XP_065664630.1">
    <property type="nucleotide sequence ID" value="XM_065808558.1"/>
</dbReference>
<name>A0ABM4CRW9_HYDVU</name>
<evidence type="ECO:0000313" key="1">
    <source>
        <dbReference type="Proteomes" id="UP001652625"/>
    </source>
</evidence>
<dbReference type="PANTHER" id="PTHR45749">
    <property type="match status" value="1"/>
</dbReference>
<dbReference type="PANTHER" id="PTHR45749:SF21">
    <property type="entry name" value="DUF4371 DOMAIN-CONTAINING PROTEIN"/>
    <property type="match status" value="1"/>
</dbReference>
<organism evidence="1 2">
    <name type="scientific">Hydra vulgaris</name>
    <name type="common">Hydra</name>
    <name type="synonym">Hydra attenuata</name>
    <dbReference type="NCBI Taxonomy" id="6087"/>
    <lineage>
        <taxon>Eukaryota</taxon>
        <taxon>Metazoa</taxon>
        <taxon>Cnidaria</taxon>
        <taxon>Hydrozoa</taxon>
        <taxon>Hydroidolina</taxon>
        <taxon>Anthoathecata</taxon>
        <taxon>Aplanulata</taxon>
        <taxon>Hydridae</taxon>
        <taxon>Hydra</taxon>
    </lineage>
</organism>
<proteinExistence type="predicted"/>
<reference evidence="2" key="1">
    <citation type="submission" date="2025-08" db="UniProtKB">
        <authorList>
            <consortium name="RefSeq"/>
        </authorList>
    </citation>
    <scope>IDENTIFICATION</scope>
</reference>
<dbReference type="InterPro" id="IPR012337">
    <property type="entry name" value="RNaseH-like_sf"/>
</dbReference>
<accession>A0ABM4CRW9</accession>